<dbReference type="Proteomes" id="UP000515129">
    <property type="component" value="Unplaced"/>
</dbReference>
<sequence>MDAGGSDPTERQFTGLPQAHRAGRHNTAAEEDSVYSGGDASRTGPTALLACVDENAIMCDPKSSAAKILTRFSGRNVCGNGKRKFALCTWSWWAFFCLHVHVLRAVTQGDVAPYFKTEPGPPEIHLEGTAWS</sequence>
<dbReference type="GeneID" id="113092148"/>
<protein>
    <submittedName>
        <fullName evidence="3">Protein sidekick-1-like</fullName>
    </submittedName>
</protein>
<organism evidence="2 3">
    <name type="scientific">Carassius auratus</name>
    <name type="common">Goldfish</name>
    <dbReference type="NCBI Taxonomy" id="7957"/>
    <lineage>
        <taxon>Eukaryota</taxon>
        <taxon>Metazoa</taxon>
        <taxon>Chordata</taxon>
        <taxon>Craniata</taxon>
        <taxon>Vertebrata</taxon>
        <taxon>Euteleostomi</taxon>
        <taxon>Actinopterygii</taxon>
        <taxon>Neopterygii</taxon>
        <taxon>Teleostei</taxon>
        <taxon>Ostariophysi</taxon>
        <taxon>Cypriniformes</taxon>
        <taxon>Cyprinidae</taxon>
        <taxon>Cyprininae</taxon>
        <taxon>Carassius</taxon>
    </lineage>
</organism>
<reference evidence="3" key="1">
    <citation type="submission" date="2025-08" db="UniProtKB">
        <authorList>
            <consortium name="RefSeq"/>
        </authorList>
    </citation>
    <scope>IDENTIFICATION</scope>
    <source>
        <strain evidence="3">Wakin</strain>
        <tissue evidence="3">Muscle</tissue>
    </source>
</reference>
<evidence type="ECO:0000256" key="1">
    <source>
        <dbReference type="SAM" id="MobiDB-lite"/>
    </source>
</evidence>
<keyword evidence="2" id="KW-1185">Reference proteome</keyword>
<dbReference type="RefSeq" id="XP_026113540.1">
    <property type="nucleotide sequence ID" value="XM_026257755.1"/>
</dbReference>
<dbReference type="OrthoDB" id="10409609at2759"/>
<feature type="region of interest" description="Disordered" evidence="1">
    <location>
        <begin position="1"/>
        <end position="42"/>
    </location>
</feature>
<proteinExistence type="predicted"/>
<gene>
    <name evidence="3" type="primary">LOC113092148</name>
</gene>
<evidence type="ECO:0000313" key="2">
    <source>
        <dbReference type="Proteomes" id="UP000515129"/>
    </source>
</evidence>
<dbReference type="AlphaFoldDB" id="A0A6P6NY34"/>
<accession>A0A6P6NY34</accession>
<name>A0A6P6NY34_CARAU</name>
<evidence type="ECO:0000313" key="3">
    <source>
        <dbReference type="RefSeq" id="XP_026113540.1"/>
    </source>
</evidence>
<dbReference type="KEGG" id="caua:113092148"/>